<dbReference type="Proteomes" id="UP000095282">
    <property type="component" value="Unplaced"/>
</dbReference>
<feature type="domain" description="BBS7 helical hairpin" evidence="1">
    <location>
        <begin position="94"/>
        <end position="208"/>
    </location>
</feature>
<evidence type="ECO:0000259" key="1">
    <source>
        <dbReference type="Pfam" id="PF23349"/>
    </source>
</evidence>
<dbReference type="GO" id="GO:0036064">
    <property type="term" value="C:ciliary basal body"/>
    <property type="evidence" value="ECO:0007669"/>
    <property type="project" value="TreeGrafter"/>
</dbReference>
<dbReference type="WBParaSite" id="Csp11.Scaffold629.g14538.t1">
    <property type="protein sequence ID" value="Csp11.Scaffold629.g14538.t1"/>
    <property type="gene ID" value="Csp11.Scaffold629.g14538"/>
</dbReference>
<dbReference type="GO" id="GO:0016020">
    <property type="term" value="C:membrane"/>
    <property type="evidence" value="ECO:0007669"/>
    <property type="project" value="TreeGrafter"/>
</dbReference>
<evidence type="ECO:0000313" key="4">
    <source>
        <dbReference type="WBParaSite" id="Csp11.Scaffold629.g14538.t1"/>
    </source>
</evidence>
<dbReference type="PANTHER" id="PTHR16074:SF4">
    <property type="entry name" value="BARDET-BIEDL SYNDROME 7 PROTEIN"/>
    <property type="match status" value="1"/>
</dbReference>
<dbReference type="Pfam" id="PF23361">
    <property type="entry name" value="BBS7_pf"/>
    <property type="match status" value="1"/>
</dbReference>
<accession>A0A1I7U3Q1</accession>
<dbReference type="STRING" id="1561998.A0A1I7U3Q1"/>
<organism evidence="3 4">
    <name type="scientific">Caenorhabditis tropicalis</name>
    <dbReference type="NCBI Taxonomy" id="1561998"/>
    <lineage>
        <taxon>Eukaryota</taxon>
        <taxon>Metazoa</taxon>
        <taxon>Ecdysozoa</taxon>
        <taxon>Nematoda</taxon>
        <taxon>Chromadorea</taxon>
        <taxon>Rhabditida</taxon>
        <taxon>Rhabditina</taxon>
        <taxon>Rhabditomorpha</taxon>
        <taxon>Rhabditoidea</taxon>
        <taxon>Rhabditidae</taxon>
        <taxon>Peloderinae</taxon>
        <taxon>Caenorhabditis</taxon>
    </lineage>
</organism>
<dbReference type="PANTHER" id="PTHR16074">
    <property type="entry name" value="BARDET-BIEDL SYNDROME 7 PROTEIN"/>
    <property type="match status" value="1"/>
</dbReference>
<reference evidence="4" key="1">
    <citation type="submission" date="2016-11" db="UniProtKB">
        <authorList>
            <consortium name="WormBaseParasite"/>
        </authorList>
    </citation>
    <scope>IDENTIFICATION</scope>
</reference>
<evidence type="ECO:0000259" key="2">
    <source>
        <dbReference type="Pfam" id="PF23361"/>
    </source>
</evidence>
<dbReference type="AlphaFoldDB" id="A0A1I7U3Q1"/>
<feature type="domain" description="BBS7 platform" evidence="2">
    <location>
        <begin position="4"/>
        <end position="90"/>
    </location>
</feature>
<dbReference type="GO" id="GO:0034464">
    <property type="term" value="C:BBSome"/>
    <property type="evidence" value="ECO:0007669"/>
    <property type="project" value="TreeGrafter"/>
</dbReference>
<keyword evidence="3" id="KW-1185">Reference proteome</keyword>
<dbReference type="GO" id="GO:0008104">
    <property type="term" value="P:intracellular protein localization"/>
    <property type="evidence" value="ECO:0007669"/>
    <property type="project" value="TreeGrafter"/>
</dbReference>
<protein>
    <submittedName>
        <fullName evidence="4">BBS2_C domain-containing protein</fullName>
    </submittedName>
</protein>
<dbReference type="eggNOG" id="ENOG502RVGG">
    <property type="taxonomic scope" value="Eukaryota"/>
</dbReference>
<dbReference type="InterPro" id="IPR056335">
    <property type="entry name" value="BBS7_hairpin"/>
</dbReference>
<dbReference type="GO" id="GO:0060271">
    <property type="term" value="P:cilium assembly"/>
    <property type="evidence" value="ECO:0007669"/>
    <property type="project" value="TreeGrafter"/>
</dbReference>
<dbReference type="GO" id="GO:0043005">
    <property type="term" value="C:neuron projection"/>
    <property type="evidence" value="ECO:0007669"/>
    <property type="project" value="TreeGrafter"/>
</dbReference>
<dbReference type="GO" id="GO:0005930">
    <property type="term" value="C:axoneme"/>
    <property type="evidence" value="ECO:0007669"/>
    <property type="project" value="TreeGrafter"/>
</dbReference>
<proteinExistence type="predicted"/>
<dbReference type="Pfam" id="PF23349">
    <property type="entry name" value="BBS7_hp"/>
    <property type="match status" value="1"/>
</dbReference>
<sequence length="214" mass="23773">MILFPGNFSIAEAHAWLHHLLPNVPSKCPPADTITNNYQCSTNGGTQLQVVYSKGSAIFRSDCMTTISIIRDKVSDHTMKSQIRVEVSCELNQDSVDHCLKLIDPKVTNILTIEKQKLFAAALKELESNNDDVFSFLSPDNAKILRNHDEIYEKAEGTSIEDSGVLAVLQNLMLARAKLAGKSTRGKIESIRDLIATDYSLDNMKTLFKNAMND</sequence>
<name>A0A1I7U3Q1_9PELO</name>
<evidence type="ECO:0000313" key="3">
    <source>
        <dbReference type="Proteomes" id="UP000095282"/>
    </source>
</evidence>
<dbReference type="InterPro" id="IPR056333">
    <property type="entry name" value="BBS7_pf_dom"/>
</dbReference>